<dbReference type="Pfam" id="PF00530">
    <property type="entry name" value="SRCR"/>
    <property type="match status" value="5"/>
</dbReference>
<dbReference type="PANTHER" id="PTHR48071">
    <property type="entry name" value="SRCR DOMAIN-CONTAINING PROTEIN"/>
    <property type="match status" value="1"/>
</dbReference>
<keyword evidence="3" id="KW-0472">Membrane</keyword>
<dbReference type="PROSITE" id="PS50287">
    <property type="entry name" value="SRCR_2"/>
    <property type="match status" value="5"/>
</dbReference>
<dbReference type="PANTHER" id="PTHR48071:SF24">
    <property type="entry name" value="DELETED IN MALIGNANT BRAIN TUMORS 1 PROTEIN-LIKE"/>
    <property type="match status" value="1"/>
</dbReference>
<reference evidence="5" key="2">
    <citation type="submission" date="2025-09" db="UniProtKB">
        <authorList>
            <consortium name="Ensembl"/>
        </authorList>
    </citation>
    <scope>IDENTIFICATION</scope>
</reference>
<dbReference type="InterPro" id="IPR001190">
    <property type="entry name" value="SRCR"/>
</dbReference>
<feature type="domain" description="SRCR" evidence="4">
    <location>
        <begin position="108"/>
        <end position="206"/>
    </location>
</feature>
<dbReference type="SUPFAM" id="SSF56487">
    <property type="entry name" value="SRCR-like"/>
    <property type="match status" value="5"/>
</dbReference>
<dbReference type="Ensembl" id="ENSLLET00000026264.1">
    <property type="protein sequence ID" value="ENSLLEP00000025296.1"/>
    <property type="gene ID" value="ENSLLEG00000016059.1"/>
</dbReference>
<feature type="domain" description="SRCR" evidence="4">
    <location>
        <begin position="9"/>
        <end position="103"/>
    </location>
</feature>
<proteinExistence type="predicted"/>
<dbReference type="GO" id="GO:0031638">
    <property type="term" value="P:zymogen activation"/>
    <property type="evidence" value="ECO:0007669"/>
    <property type="project" value="TreeGrafter"/>
</dbReference>
<comment type="caution">
    <text evidence="2">Lacks conserved residue(s) required for the propagation of feature annotation.</text>
</comment>
<dbReference type="PRINTS" id="PR00258">
    <property type="entry name" value="SPERACTRCPTR"/>
</dbReference>
<keyword evidence="3" id="KW-0812">Transmembrane</keyword>
<sequence length="562" mass="61238">MPEKGSHLFRLFGGSSPCQGTVQIRSQDAWLPVCNGSWSNNLTAVLCRDLRCGKPEAQTGSLQTQPVNQTFLTLTCSDNDSLKNCKISPMESDCSEPVSVYCTGSYDLRLTDGVSRCSGRVEVFLDGVWGSVCNDGWDILDAHVTCQQLGCGSALQALGASHFGPGPSTIHWEDVKCNGTERHLWDCPSSTPHNCTDREHAGVICTGSHLFRLFGGSSPCQGTVQIRSQDAWLPVCNGSWRHNLTAVLCRDLRCGKPEAQTGSLQTQPVNQTFLTLTCSDNDSLKNCKISPMESDCPEPVSVYCTGSYDLRLTDGVSRCSGRVEVFLDGVWGSVCDDGWDALDAHVTCQQLGCGSALQALGASHFGPGPSTIHWEDVKCNGTERHLWDCPSSTRHDCTDREHAGVICTEDKAFRVSDGPHNCSGRIEVLMDGAWGTVCDSQWFEEDFQMFCKLLGCGPYVRKTIYNHSLSTYMGIICKNTASLLDCRVYHKNNNICQQAGALGVICGSFYNTEKEAGQAVSPVNPGFPLLAMMICVTMAALLLVAVITFSLVIWRMKRLQSN</sequence>
<evidence type="ECO:0000313" key="6">
    <source>
        <dbReference type="Proteomes" id="UP000694569"/>
    </source>
</evidence>
<evidence type="ECO:0000256" key="1">
    <source>
        <dbReference type="ARBA" id="ARBA00023157"/>
    </source>
</evidence>
<dbReference type="Gene3D" id="3.10.250.10">
    <property type="entry name" value="SRCR-like domain"/>
    <property type="match status" value="5"/>
</dbReference>
<dbReference type="GeneTree" id="ENSGT00940000162108"/>
<evidence type="ECO:0000313" key="5">
    <source>
        <dbReference type="Ensembl" id="ENSLLEP00000025296.1"/>
    </source>
</evidence>
<dbReference type="FunFam" id="3.10.250.10:FF:000002">
    <property type="entry name" value="Scavenger receptor cysteine-rich type 1 protein M130"/>
    <property type="match status" value="2"/>
</dbReference>
<keyword evidence="6" id="KW-1185">Reference proteome</keyword>
<accession>A0A8C5WA30</accession>
<feature type="domain" description="SRCR" evidence="4">
    <location>
        <begin position="413"/>
        <end position="507"/>
    </location>
</feature>
<dbReference type="OrthoDB" id="536948at2759"/>
<dbReference type="GO" id="GO:0005886">
    <property type="term" value="C:plasma membrane"/>
    <property type="evidence" value="ECO:0007669"/>
    <property type="project" value="TreeGrafter"/>
</dbReference>
<feature type="transmembrane region" description="Helical" evidence="3">
    <location>
        <begin position="529"/>
        <end position="554"/>
    </location>
</feature>
<feature type="domain" description="SRCR" evidence="4">
    <location>
        <begin position="310"/>
        <end position="408"/>
    </location>
</feature>
<evidence type="ECO:0000256" key="3">
    <source>
        <dbReference type="SAM" id="Phobius"/>
    </source>
</evidence>
<dbReference type="InterPro" id="IPR036772">
    <property type="entry name" value="SRCR-like_dom_sf"/>
</dbReference>
<feature type="disulfide bond" evidence="2">
    <location>
        <begin position="379"/>
        <end position="389"/>
    </location>
</feature>
<name>A0A8C5WA30_9ANUR</name>
<dbReference type="SMART" id="SM00202">
    <property type="entry name" value="SR"/>
    <property type="match status" value="5"/>
</dbReference>
<keyword evidence="3" id="KW-1133">Transmembrane helix</keyword>
<reference evidence="5" key="1">
    <citation type="submission" date="2025-08" db="UniProtKB">
        <authorList>
            <consortium name="Ensembl"/>
        </authorList>
    </citation>
    <scope>IDENTIFICATION</scope>
</reference>
<feature type="domain" description="SRCR" evidence="4">
    <location>
        <begin position="211"/>
        <end position="305"/>
    </location>
</feature>
<feature type="disulfide bond" evidence="2">
    <location>
        <begin position="177"/>
        <end position="187"/>
    </location>
</feature>
<protein>
    <recommendedName>
        <fullName evidence="4">SRCR domain-containing protein</fullName>
    </recommendedName>
</protein>
<dbReference type="GO" id="GO:0004252">
    <property type="term" value="F:serine-type endopeptidase activity"/>
    <property type="evidence" value="ECO:0007669"/>
    <property type="project" value="TreeGrafter"/>
</dbReference>
<dbReference type="AlphaFoldDB" id="A0A8C5WA30"/>
<keyword evidence="1 2" id="KW-1015">Disulfide bond</keyword>
<dbReference type="PROSITE" id="PS00420">
    <property type="entry name" value="SRCR_1"/>
    <property type="match status" value="3"/>
</dbReference>
<organism evidence="5 6">
    <name type="scientific">Leptobrachium leishanense</name>
    <name type="common">Leishan spiny toad</name>
    <dbReference type="NCBI Taxonomy" id="445787"/>
    <lineage>
        <taxon>Eukaryota</taxon>
        <taxon>Metazoa</taxon>
        <taxon>Chordata</taxon>
        <taxon>Craniata</taxon>
        <taxon>Vertebrata</taxon>
        <taxon>Euteleostomi</taxon>
        <taxon>Amphibia</taxon>
        <taxon>Batrachia</taxon>
        <taxon>Anura</taxon>
        <taxon>Pelobatoidea</taxon>
        <taxon>Megophryidae</taxon>
        <taxon>Leptobrachium</taxon>
    </lineage>
</organism>
<evidence type="ECO:0000256" key="2">
    <source>
        <dbReference type="PROSITE-ProRule" id="PRU00196"/>
    </source>
</evidence>
<evidence type="ECO:0000259" key="4">
    <source>
        <dbReference type="PROSITE" id="PS50287"/>
    </source>
</evidence>
<dbReference type="Proteomes" id="UP000694569">
    <property type="component" value="Unplaced"/>
</dbReference>